<dbReference type="PROSITE" id="PS50231">
    <property type="entry name" value="RICIN_B_LECTIN"/>
    <property type="match status" value="2"/>
</dbReference>
<dbReference type="CDD" id="cd00161">
    <property type="entry name" value="beta-trefoil_Ricin-like"/>
    <property type="match status" value="1"/>
</dbReference>
<dbReference type="InterPro" id="IPR035992">
    <property type="entry name" value="Ricin_B-like_lectins"/>
</dbReference>
<proteinExistence type="predicted"/>
<evidence type="ECO:0000313" key="3">
    <source>
        <dbReference type="EMBL" id="KAF7343313.1"/>
    </source>
</evidence>
<feature type="domain" description="Ricin B lectin" evidence="2">
    <location>
        <begin position="29"/>
        <end position="164"/>
    </location>
</feature>
<accession>A0A8H6XL85</accession>
<feature type="signal peptide" evidence="1">
    <location>
        <begin position="1"/>
        <end position="22"/>
    </location>
</feature>
<name>A0A8H6XL85_9AGAR</name>
<dbReference type="SUPFAM" id="SSF50370">
    <property type="entry name" value="Ricin B-like lectins"/>
    <property type="match status" value="2"/>
</dbReference>
<sequence length="307" mass="32544">MFTRNLASLLSALVLLAFSAKAQLAGQTVKLQTVLGSGAGKCLAATNLANGAPVVIEDCGANATSLNSWTVSGGSGVRGQLSLTQYCLDVTDGVDADGTKLQIWLCGPRDTAQQFTPTSGSTIQWDGGSNNKCVDVTDGNLTNGNRVQVWDCDANNSNQKFNAIPVTFPAWFSVERDHTVGNCITAENAVNASVTIGTCTNDFAKQTFTDPTHTGQMVMYDNLCVTPLGNNLNDGTKLILAPCDANNAAQIWSHQTGIINSHSFAKACIDLTDGNMTPGNQLQVWTCTSLTSTTDNTNQDWVVSNHW</sequence>
<evidence type="ECO:0000256" key="1">
    <source>
        <dbReference type="SAM" id="SignalP"/>
    </source>
</evidence>
<keyword evidence="4" id="KW-1185">Reference proteome</keyword>
<dbReference type="Gene3D" id="2.80.10.50">
    <property type="match status" value="3"/>
</dbReference>
<gene>
    <name evidence="3" type="ORF">MVEN_01763600</name>
</gene>
<feature type="domain" description="Ricin B lectin" evidence="2">
    <location>
        <begin position="168"/>
        <end position="304"/>
    </location>
</feature>
<evidence type="ECO:0000313" key="4">
    <source>
        <dbReference type="Proteomes" id="UP000620124"/>
    </source>
</evidence>
<feature type="chain" id="PRO_5034610314" description="Ricin B lectin domain-containing protein" evidence="1">
    <location>
        <begin position="23"/>
        <end position="307"/>
    </location>
</feature>
<dbReference type="SMART" id="SM00458">
    <property type="entry name" value="RICIN"/>
    <property type="match status" value="2"/>
</dbReference>
<dbReference type="EMBL" id="JACAZI010000016">
    <property type="protein sequence ID" value="KAF7343313.1"/>
    <property type="molecule type" value="Genomic_DNA"/>
</dbReference>
<dbReference type="Proteomes" id="UP000620124">
    <property type="component" value="Unassembled WGS sequence"/>
</dbReference>
<keyword evidence="1" id="KW-0732">Signal</keyword>
<protein>
    <recommendedName>
        <fullName evidence="2">Ricin B lectin domain-containing protein</fullName>
    </recommendedName>
</protein>
<dbReference type="InterPro" id="IPR000772">
    <property type="entry name" value="Ricin_B_lectin"/>
</dbReference>
<dbReference type="AlphaFoldDB" id="A0A8H6XL85"/>
<reference evidence="3" key="1">
    <citation type="submission" date="2020-05" db="EMBL/GenBank/DDBJ databases">
        <title>Mycena genomes resolve the evolution of fungal bioluminescence.</title>
        <authorList>
            <person name="Tsai I.J."/>
        </authorList>
    </citation>
    <scope>NUCLEOTIDE SEQUENCE</scope>
    <source>
        <strain evidence="3">CCC161011</strain>
    </source>
</reference>
<evidence type="ECO:0000259" key="2">
    <source>
        <dbReference type="SMART" id="SM00458"/>
    </source>
</evidence>
<organism evidence="3 4">
    <name type="scientific">Mycena venus</name>
    <dbReference type="NCBI Taxonomy" id="2733690"/>
    <lineage>
        <taxon>Eukaryota</taxon>
        <taxon>Fungi</taxon>
        <taxon>Dikarya</taxon>
        <taxon>Basidiomycota</taxon>
        <taxon>Agaricomycotina</taxon>
        <taxon>Agaricomycetes</taxon>
        <taxon>Agaricomycetidae</taxon>
        <taxon>Agaricales</taxon>
        <taxon>Marasmiineae</taxon>
        <taxon>Mycenaceae</taxon>
        <taxon>Mycena</taxon>
    </lineage>
</organism>
<dbReference type="OrthoDB" id="6770063at2759"/>
<comment type="caution">
    <text evidence="3">The sequence shown here is derived from an EMBL/GenBank/DDBJ whole genome shotgun (WGS) entry which is preliminary data.</text>
</comment>
<dbReference type="Pfam" id="PF00652">
    <property type="entry name" value="Ricin_B_lectin"/>
    <property type="match status" value="2"/>
</dbReference>